<accession>A0ABN6Q5I4</accession>
<protein>
    <submittedName>
        <fullName evidence="1">Uncharacterized protein</fullName>
    </submittedName>
</protein>
<dbReference type="Proteomes" id="UP001055453">
    <property type="component" value="Chromosome"/>
</dbReference>
<reference evidence="1" key="1">
    <citation type="submission" date="2022-04" db="EMBL/GenBank/DDBJ databases">
        <title>Complete genome sequence of a cyanobacterium, Nostoc sp. SO-36, isolated in Antarctica.</title>
        <authorList>
            <person name="Kanesaki Y."/>
            <person name="Effendi D."/>
            <person name="Sakamoto T."/>
            <person name="Ohtani S."/>
            <person name="Awai K."/>
        </authorList>
    </citation>
    <scope>NUCLEOTIDE SEQUENCE</scope>
    <source>
        <strain evidence="1">SO-36</strain>
    </source>
</reference>
<evidence type="ECO:0000313" key="2">
    <source>
        <dbReference type="Proteomes" id="UP001055453"/>
    </source>
</evidence>
<evidence type="ECO:0000313" key="1">
    <source>
        <dbReference type="EMBL" id="BDI17252.1"/>
    </source>
</evidence>
<dbReference type="EMBL" id="AP025732">
    <property type="protein sequence ID" value="BDI17252.1"/>
    <property type="molecule type" value="Genomic_DNA"/>
</dbReference>
<proteinExistence type="predicted"/>
<gene>
    <name evidence="1" type="ORF">ANSO36C_30540</name>
</gene>
<name>A0ABN6Q5I4_NOSCO</name>
<keyword evidence="2" id="KW-1185">Reference proteome</keyword>
<organism evidence="1 2">
    <name type="scientific">Nostoc cf. commune SO-36</name>
    <dbReference type="NCBI Taxonomy" id="449208"/>
    <lineage>
        <taxon>Bacteria</taxon>
        <taxon>Bacillati</taxon>
        <taxon>Cyanobacteriota</taxon>
        <taxon>Cyanophyceae</taxon>
        <taxon>Nostocales</taxon>
        <taxon>Nostocaceae</taxon>
        <taxon>Nostoc</taxon>
    </lineage>
</organism>
<sequence length="76" mass="8927">MSDFELTLNLKVVKDRKKIMDLQTIKERITAVQSKREYLLGLLEQPNLGTLRIDVNQALEELDELIDEFRRTIPVE</sequence>